<keyword evidence="1" id="KW-0808">Transferase</keyword>
<evidence type="ECO:0000256" key="1">
    <source>
        <dbReference type="ARBA" id="ARBA00022679"/>
    </source>
</evidence>
<dbReference type="Pfam" id="PF03421">
    <property type="entry name" value="Acetyltransf_14"/>
    <property type="match status" value="1"/>
</dbReference>
<evidence type="ECO:0000313" key="6">
    <source>
        <dbReference type="EMBL" id="MBI6548929.1"/>
    </source>
</evidence>
<evidence type="ECO:0000256" key="5">
    <source>
        <dbReference type="ARBA" id="ARBA00048662"/>
    </source>
</evidence>
<evidence type="ECO:0000256" key="3">
    <source>
        <dbReference type="ARBA" id="ARBA00023785"/>
    </source>
</evidence>
<comment type="similarity">
    <text evidence="3">Belongs to the acetyltransferase YopJ family.</text>
</comment>
<name>A0ABS0U4W6_9GAMM</name>
<organism evidence="6 7">
    <name type="scientific">Xenorhabdus lircayensis</name>
    <dbReference type="NCBI Taxonomy" id="2763499"/>
    <lineage>
        <taxon>Bacteria</taxon>
        <taxon>Pseudomonadati</taxon>
        <taxon>Pseudomonadota</taxon>
        <taxon>Gammaproteobacteria</taxon>
        <taxon>Enterobacterales</taxon>
        <taxon>Morganellaceae</taxon>
        <taxon>Xenorhabdus</taxon>
    </lineage>
</organism>
<gene>
    <name evidence="6" type="ORF">H8A87_09395</name>
</gene>
<comment type="catalytic activity">
    <reaction evidence="4">
        <text>L-threonyl-[protein] + acetyl-CoA = O-acetyl-L-threonyl-[protein] + CoA</text>
        <dbReference type="Rhea" id="RHEA:65340"/>
        <dbReference type="Rhea" id="RHEA-COMP:11060"/>
        <dbReference type="Rhea" id="RHEA-COMP:16780"/>
        <dbReference type="ChEBI" id="CHEBI:30013"/>
        <dbReference type="ChEBI" id="CHEBI:57287"/>
        <dbReference type="ChEBI" id="CHEBI:57288"/>
        <dbReference type="ChEBI" id="CHEBI:141025"/>
    </reaction>
    <physiologicalReaction direction="left-to-right" evidence="4">
        <dbReference type="Rhea" id="RHEA:65341"/>
    </physiologicalReaction>
</comment>
<dbReference type="Proteomes" id="UP000696184">
    <property type="component" value="Unassembled WGS sequence"/>
</dbReference>
<dbReference type="InterPro" id="IPR005083">
    <property type="entry name" value="YopJ-like"/>
</dbReference>
<sequence length="305" mass="35994">MNGEFLNKYIKEIKSKTENNSQFSNITLDQLSSEIILRYFNRKYPNMNACNTIIDIDDFVKYEFNSLTIFPPNSHKRYIIKTTSGGQGVHFATANVFKDKENNTSIIFVDSSLGENPFIPFKWKINRDKSKNENENEKKLKILYIYSQIQYSPGDCLLFGLHFLKKMHKHAQYFRQIHQDIFNDEIHFNNEDNKDFTPKTNKLPDDECEKYRTVFFNQAINLLPIDFFKHAQSIKPINAYLARHPDETNKKVNKWQGGETLKDRYQRHTVTRTINGIERTYSNSIEEKRLSLAEAALRWLDEHGE</sequence>
<keyword evidence="2" id="KW-0012">Acyltransferase</keyword>
<evidence type="ECO:0000256" key="2">
    <source>
        <dbReference type="ARBA" id="ARBA00023315"/>
    </source>
</evidence>
<protein>
    <submittedName>
        <fullName evidence="6">Uncharacterized protein</fullName>
    </submittedName>
</protein>
<evidence type="ECO:0000313" key="7">
    <source>
        <dbReference type="Proteomes" id="UP000696184"/>
    </source>
</evidence>
<keyword evidence="7" id="KW-1185">Reference proteome</keyword>
<evidence type="ECO:0000256" key="4">
    <source>
        <dbReference type="ARBA" id="ARBA00048364"/>
    </source>
</evidence>
<proteinExistence type="inferred from homology"/>
<accession>A0ABS0U4W6</accession>
<reference evidence="6 7" key="1">
    <citation type="submission" date="2020-08" db="EMBL/GenBank/DDBJ databases">
        <title>Description of Xenorhabdus lircayensis sp. nov., the symbiotic bacterium associated with the entomopathogenic nematode Steirnernema unicornum.</title>
        <authorList>
            <person name="Castaneda-Alvarez C."/>
            <person name="Prodan S."/>
            <person name="Zamorano A."/>
            <person name="San-Blas E."/>
            <person name="Aballay E."/>
        </authorList>
    </citation>
    <scope>NUCLEOTIDE SEQUENCE [LARGE SCALE GENOMIC DNA]</scope>
    <source>
        <strain evidence="6 7">VLS</strain>
    </source>
</reference>
<comment type="catalytic activity">
    <reaction evidence="5">
        <text>L-seryl-[protein] + acetyl-CoA = O-acetyl-L-seryl-[protein] + CoA</text>
        <dbReference type="Rhea" id="RHEA:59392"/>
        <dbReference type="Rhea" id="RHEA-COMP:9863"/>
        <dbReference type="Rhea" id="RHEA-COMP:15352"/>
        <dbReference type="ChEBI" id="CHEBI:29999"/>
        <dbReference type="ChEBI" id="CHEBI:57287"/>
        <dbReference type="ChEBI" id="CHEBI:57288"/>
        <dbReference type="ChEBI" id="CHEBI:141128"/>
    </reaction>
    <physiologicalReaction direction="left-to-right" evidence="5">
        <dbReference type="Rhea" id="RHEA:59393"/>
    </physiologicalReaction>
</comment>
<comment type="caution">
    <text evidence="6">The sequence shown here is derived from an EMBL/GenBank/DDBJ whole genome shotgun (WGS) entry which is preliminary data.</text>
</comment>
<dbReference type="EMBL" id="JACOII010000034">
    <property type="protein sequence ID" value="MBI6548929.1"/>
    <property type="molecule type" value="Genomic_DNA"/>
</dbReference>
<dbReference type="RefSeq" id="WP_198689707.1">
    <property type="nucleotide sequence ID" value="NZ_CAWPUD010000032.1"/>
</dbReference>